<dbReference type="InterPro" id="IPR007555">
    <property type="entry name" value="DUF499"/>
</dbReference>
<evidence type="ECO:0000313" key="3">
    <source>
        <dbReference type="Proteomes" id="UP000001917"/>
    </source>
</evidence>
<evidence type="ECO:0008006" key="4">
    <source>
        <dbReference type="Google" id="ProtNLM"/>
    </source>
</evidence>
<dbReference type="eggNOG" id="COG1483">
    <property type="taxonomic scope" value="Bacteria"/>
</dbReference>
<name>C8WVZ3_ALIAD</name>
<protein>
    <recommendedName>
        <fullName evidence="4">ATPase (AAA+ superfamily)-like protein</fullName>
    </recommendedName>
</protein>
<evidence type="ECO:0000313" key="2">
    <source>
        <dbReference type="EMBL" id="ACV58265.1"/>
    </source>
</evidence>
<dbReference type="AlphaFoldDB" id="C8WVZ3"/>
<dbReference type="Proteomes" id="UP000001917">
    <property type="component" value="Chromosome"/>
</dbReference>
<dbReference type="HOGENOM" id="CLU_010124_0_0_9"/>
<dbReference type="Pfam" id="PF04465">
    <property type="entry name" value="DUF499"/>
    <property type="match status" value="1"/>
</dbReference>
<organism evidence="2 3">
    <name type="scientific">Alicyclobacillus acidocaldarius subsp. acidocaldarius (strain ATCC 27009 / DSM 446 / BCRC 14685 / JCM 5260 / KCTC 1825 / NBRC 15652 / NCIMB 11725 / NRRL B-14509 / 104-IA)</name>
    <name type="common">Bacillus acidocaldarius</name>
    <dbReference type="NCBI Taxonomy" id="521098"/>
    <lineage>
        <taxon>Bacteria</taxon>
        <taxon>Bacillati</taxon>
        <taxon>Bacillota</taxon>
        <taxon>Bacilli</taxon>
        <taxon>Bacillales</taxon>
        <taxon>Alicyclobacillaceae</taxon>
        <taxon>Alicyclobacillus</taxon>
    </lineage>
</organism>
<feature type="compositionally biased region" description="Polar residues" evidence="1">
    <location>
        <begin position="833"/>
        <end position="853"/>
    </location>
</feature>
<dbReference type="KEGG" id="aac:Aaci_1236"/>
<reference evidence="2 3" key="2">
    <citation type="journal article" date="2010" name="Stand. Genomic Sci.">
        <title>Complete genome sequence of Alicyclobacillus acidocaldarius type strain (104-IA).</title>
        <authorList>
            <person name="Mavromatis K."/>
            <person name="Sikorski J."/>
            <person name="Lapidus A."/>
            <person name="Glavina Del Rio T."/>
            <person name="Copeland A."/>
            <person name="Tice H."/>
            <person name="Cheng J.F."/>
            <person name="Lucas S."/>
            <person name="Chen F."/>
            <person name="Nolan M."/>
            <person name="Bruce D."/>
            <person name="Goodwin L."/>
            <person name="Pitluck S."/>
            <person name="Ivanova N."/>
            <person name="Ovchinnikova G."/>
            <person name="Pati A."/>
            <person name="Chen A."/>
            <person name="Palaniappan K."/>
            <person name="Land M."/>
            <person name="Hauser L."/>
            <person name="Chang Y.J."/>
            <person name="Jeffries C.D."/>
            <person name="Chain P."/>
            <person name="Meincke L."/>
            <person name="Sims D."/>
            <person name="Chertkov O."/>
            <person name="Han C."/>
            <person name="Brettin T."/>
            <person name="Detter J.C."/>
            <person name="Wahrenburg C."/>
            <person name="Rohde M."/>
            <person name="Pukall R."/>
            <person name="Goker M."/>
            <person name="Bristow J."/>
            <person name="Eisen J.A."/>
            <person name="Markowitz V."/>
            <person name="Hugenholtz P."/>
            <person name="Klenk H.P."/>
            <person name="Kyrpides N.C."/>
        </authorList>
    </citation>
    <scope>NUCLEOTIDE SEQUENCE [LARGE SCALE GENOMIC DNA]</scope>
    <source>
        <strain evidence="3">ATCC 27009 / DSM 446 / BCRC 14685 / JCM 5260 / KCTC 1825 / NBRC 15652 / NCIMB 11725 / NRRL B-14509 / 104-IA</strain>
    </source>
</reference>
<gene>
    <name evidence="2" type="ordered locus">Aaci_1236</name>
</gene>
<accession>C8WVZ3</accession>
<feature type="region of interest" description="Disordered" evidence="1">
    <location>
        <begin position="814"/>
        <end position="853"/>
    </location>
</feature>
<keyword evidence="3" id="KW-1185">Reference proteome</keyword>
<feature type="compositionally biased region" description="Basic and acidic residues" evidence="1">
    <location>
        <begin position="814"/>
        <end position="825"/>
    </location>
</feature>
<dbReference type="STRING" id="521098.Aaci_1236"/>
<sequence length="959" mass="108640">MLLKPWREVAVPHEDVLRGTFQQSEFAADLTRVHNGTATDEYRDPKLFYARTYITEGMRLLLDSIVRRLCGLGGEPVVQLQTAFGGGKTHTLLAVYHLAKGEVPLRELQGVGPIVDAVGVVEVPKARVVVLDGNQLSPNQPQMHDGQPVRTMWGELAWQLCGWVAYERIRQSDESGTSPGKGVLTALLEEHAPCVILMDELVAYLRQFEEGRQYTGGTFESNLSFIQALTEAVKAVPNAMVLASLPESELELGGPRAQLALDSLEKIFGRVQALWKPVGTEEAFEIVRRRLFSAIADERAMEETCKAYMQMYLQHAGDFPPETQESRYLERLRASYPIHPAVFDALYNVWSSMDKFQRTRGVLRLMAKAIHKLWTDGNTSPMIQPADLPIDFADVRNDLLYYLPQGWDPVVERDVDGPRSETARLDRDTRFGAVQAARRVARTIFLSTAPEVPGQTARGIEIPDILLGCMQPGQTAGVYKDVLRRMSDTLHYLNVAGTRYFYDTRPNLRREMESRKQRFGKDETEKDIRDRITKWLIRRAPFEGVHVFISSADVPDDERIRLVVLPTDAAYSRSAPEDAQEAAKQILTMRGTQPRLNQNRLLFLAADYDVVQRLRDHVRTALAWASIQKDVAELRLNLDVLQQNQVKQQLDTAQQVVARTLRDAYKWLLIPYQEVRNGKGLGPLSWEAVMLSSSAGNTMDEICNKLKDNEFLIETWSPVHLKPQLEKWFWKEDKQAVSAFEVWRSMCRYVYLDRLTDIEVLRRAIEVGVRSGAFGIAYAVVEGEYRGFAFEEPVSVAMDESLLLIEPHKAREYAERKRREAEQGRAPEVVDTQGASSSYASTQKGSLTGVQRPVNTSTIGTTIDTYVRGDGGNGHAREVATAKRRFYGTVKLNAMTSKMEFGTIFDEILKHFTSRPDVQVEITVDISARSEQGFDEGFQRIIRENMRQLKFQHGEFEEE</sequence>
<evidence type="ECO:0000256" key="1">
    <source>
        <dbReference type="SAM" id="MobiDB-lite"/>
    </source>
</evidence>
<reference evidence="3" key="1">
    <citation type="submission" date="2009-09" db="EMBL/GenBank/DDBJ databases">
        <title>The complete chromosome of Alicyclobacillus acidocaldarius subsp. acidocaldarius DSM 446.</title>
        <authorList>
            <consortium name="US DOE Joint Genome Institute (JGI-PGF)"/>
            <person name="Lucas S."/>
            <person name="Copeland A."/>
            <person name="Lapidus A."/>
            <person name="Glavina del Rio T."/>
            <person name="Dalin E."/>
            <person name="Tice H."/>
            <person name="Bruce D."/>
            <person name="Goodwin L."/>
            <person name="Pitluck S."/>
            <person name="Kyrpides N."/>
            <person name="Mavromatis K."/>
            <person name="Ivanova N."/>
            <person name="Ovchinnikova G."/>
            <person name="Chertkov O."/>
            <person name="Sims D."/>
            <person name="Brettin T."/>
            <person name="Detter J.C."/>
            <person name="Han C."/>
            <person name="Larimer F."/>
            <person name="Land M."/>
            <person name="Hauser L."/>
            <person name="Markowitz V."/>
            <person name="Cheng J.-F."/>
            <person name="Hugenholtz P."/>
            <person name="Woyke T."/>
            <person name="Wu D."/>
            <person name="Pukall R."/>
            <person name="Klenk H.-P."/>
            <person name="Eisen J.A."/>
        </authorList>
    </citation>
    <scope>NUCLEOTIDE SEQUENCE [LARGE SCALE GENOMIC DNA]</scope>
    <source>
        <strain evidence="3">ATCC 27009 / DSM 446 / BCRC 14685 / JCM 5260 / KCTC 1825 / NBRC 15652 / NCIMB 11725 / NRRL B-14509 / 104-IA</strain>
    </source>
</reference>
<dbReference type="EMBL" id="CP001727">
    <property type="protein sequence ID" value="ACV58265.1"/>
    <property type="molecule type" value="Genomic_DNA"/>
</dbReference>
<proteinExistence type="predicted"/>